<keyword evidence="3" id="KW-1185">Reference proteome</keyword>
<dbReference type="SUPFAM" id="SSF158221">
    <property type="entry name" value="YnzC-like"/>
    <property type="match status" value="1"/>
</dbReference>
<dbReference type="Pfam" id="PF05979">
    <property type="entry name" value="DUF896"/>
    <property type="match status" value="1"/>
</dbReference>
<proteinExistence type="predicted"/>
<name>A0A939H910_9CLOT</name>
<dbReference type="InterPro" id="IPR009242">
    <property type="entry name" value="DUF896"/>
</dbReference>
<organism evidence="2 3">
    <name type="scientific">Proteiniclasticum aestuarii</name>
    <dbReference type="NCBI Taxonomy" id="2817862"/>
    <lineage>
        <taxon>Bacteria</taxon>
        <taxon>Bacillati</taxon>
        <taxon>Bacillota</taxon>
        <taxon>Clostridia</taxon>
        <taxon>Eubacteriales</taxon>
        <taxon>Clostridiaceae</taxon>
        <taxon>Proteiniclasticum</taxon>
    </lineage>
</organism>
<dbReference type="AlphaFoldDB" id="A0A939H910"/>
<evidence type="ECO:0000256" key="1">
    <source>
        <dbReference type="ARBA" id="ARBA00022490"/>
    </source>
</evidence>
<dbReference type="Gene3D" id="1.10.287.540">
    <property type="entry name" value="Helix hairpin bin"/>
    <property type="match status" value="1"/>
</dbReference>
<reference evidence="2" key="1">
    <citation type="submission" date="2021-03" db="EMBL/GenBank/DDBJ databases">
        <title>Proteiniclasticum marinus sp. nov., isolated from tidal flat sediment.</title>
        <authorList>
            <person name="Namirimu T."/>
            <person name="Yang J.-A."/>
            <person name="Yang S.-H."/>
            <person name="Kim Y.-J."/>
            <person name="Kwon K.K."/>
        </authorList>
    </citation>
    <scope>NUCLEOTIDE SEQUENCE</scope>
    <source>
        <strain evidence="2">SCR006</strain>
    </source>
</reference>
<accession>A0A939H910</accession>
<dbReference type="PANTHER" id="PTHR37300">
    <property type="entry name" value="UPF0291 PROTEIN CBO2609/CLC_2481"/>
    <property type="match status" value="1"/>
</dbReference>
<dbReference type="PANTHER" id="PTHR37300:SF1">
    <property type="entry name" value="UPF0291 PROTEIN YNZC"/>
    <property type="match status" value="1"/>
</dbReference>
<evidence type="ECO:0000313" key="2">
    <source>
        <dbReference type="EMBL" id="MBO1264198.1"/>
    </source>
</evidence>
<dbReference type="EMBL" id="JAFNJU010000002">
    <property type="protein sequence ID" value="MBO1264198.1"/>
    <property type="molecule type" value="Genomic_DNA"/>
</dbReference>
<dbReference type="Proteomes" id="UP000664218">
    <property type="component" value="Unassembled WGS sequence"/>
</dbReference>
<comment type="caution">
    <text evidence="2">The sequence shown here is derived from an EMBL/GenBank/DDBJ whole genome shotgun (WGS) entry which is preliminary data.</text>
</comment>
<keyword evidence="1" id="KW-0963">Cytoplasm</keyword>
<evidence type="ECO:0000313" key="3">
    <source>
        <dbReference type="Proteomes" id="UP000664218"/>
    </source>
</evidence>
<gene>
    <name evidence="2" type="ORF">J3A84_03955</name>
</gene>
<sequence length="63" mass="7640">MMDKIPHDELVAKINEFTRISRERDLTEEEAKERARYREEYLRRIRQSVRGNLSGVEYKGNKK</sequence>
<protein>
    <submittedName>
        <fullName evidence="2">DUF896 domain-containing protein</fullName>
    </submittedName>
</protein>
<dbReference type="RefSeq" id="WP_207598714.1">
    <property type="nucleotide sequence ID" value="NZ_JAFNJU010000002.1"/>
</dbReference>